<dbReference type="EMBL" id="FZMP01000028">
    <property type="protein sequence ID" value="SNQ59574.1"/>
    <property type="molecule type" value="Genomic_DNA"/>
</dbReference>
<keyword evidence="3 7" id="KW-0812">Transmembrane</keyword>
<sequence>MLDLILRNTAQRKLRTSLTVFGIALGIFAVMVMGGMSEYFSIHIDRTLDLIDKIQVLPESGFFGGILNESQVSKVKRVPGVIDAYGLLQMPLDMESVGMFGGDFVIGLPPEKQKATLKDTKLVGGRFLVPGDGFRAVVGSNVAREFRLKVGDELEVKSKRLQRGASITHTRNFTVVGILEFTSSDYDYVIGVPLDVAQKFYEIEGTVSYIWVVPEPGADAEDLSKRIELSVEDIRALSPQQLRKQAEQALVVISLITISSAVLAAIIGGLSVMNTMLMSVSERTKEFGLMKAMGAEMKDILFITIGEAAFMGILGGIIGIAGGGAFIYYMNEYLASRGMVLFTVTPRLVLISILFATLLGMLSGSLPAYRAAKMSPMEALRYE</sequence>
<evidence type="ECO:0000256" key="3">
    <source>
        <dbReference type="ARBA" id="ARBA00022692"/>
    </source>
</evidence>
<dbReference type="PANTHER" id="PTHR30572:SF4">
    <property type="entry name" value="ABC TRANSPORTER PERMEASE YTRF"/>
    <property type="match status" value="1"/>
</dbReference>
<dbReference type="PANTHER" id="PTHR30572">
    <property type="entry name" value="MEMBRANE COMPONENT OF TRANSPORTER-RELATED"/>
    <property type="match status" value="1"/>
</dbReference>
<dbReference type="OrthoDB" id="11469at2157"/>
<dbReference type="GO" id="GO:0022857">
    <property type="term" value="F:transmembrane transporter activity"/>
    <property type="evidence" value="ECO:0007669"/>
    <property type="project" value="TreeGrafter"/>
</dbReference>
<evidence type="ECO:0000259" key="8">
    <source>
        <dbReference type="Pfam" id="PF02687"/>
    </source>
</evidence>
<dbReference type="GO" id="GO:0005886">
    <property type="term" value="C:plasma membrane"/>
    <property type="evidence" value="ECO:0007669"/>
    <property type="project" value="UniProtKB-SubCell"/>
</dbReference>
<accession>A0A284VJX2</accession>
<dbReference type="AlphaFoldDB" id="A0A284VJX2"/>
<proteinExistence type="inferred from homology"/>
<evidence type="ECO:0000256" key="1">
    <source>
        <dbReference type="ARBA" id="ARBA00004651"/>
    </source>
</evidence>
<evidence type="ECO:0000313" key="11">
    <source>
        <dbReference type="Proteomes" id="UP000218615"/>
    </source>
</evidence>
<dbReference type="InterPro" id="IPR003838">
    <property type="entry name" value="ABC3_permease_C"/>
</dbReference>
<dbReference type="InterPro" id="IPR025857">
    <property type="entry name" value="MacB_PCD"/>
</dbReference>
<organism evidence="10 11">
    <name type="scientific">Candidatus Methanoperedens nitratireducens</name>
    <dbReference type="NCBI Taxonomy" id="1392998"/>
    <lineage>
        <taxon>Archaea</taxon>
        <taxon>Methanobacteriati</taxon>
        <taxon>Methanobacteriota</taxon>
        <taxon>Stenosarchaea group</taxon>
        <taxon>Methanomicrobia</taxon>
        <taxon>Methanosarcinales</taxon>
        <taxon>ANME-2 cluster</taxon>
        <taxon>Candidatus Methanoperedentaceae</taxon>
        <taxon>Candidatus Methanoperedens</taxon>
    </lineage>
</organism>
<feature type="domain" description="MacB-like periplasmic core" evidence="9">
    <location>
        <begin position="16"/>
        <end position="228"/>
    </location>
</feature>
<dbReference type="Pfam" id="PF02687">
    <property type="entry name" value="FtsX"/>
    <property type="match status" value="1"/>
</dbReference>
<dbReference type="RefSeq" id="WP_096203925.1">
    <property type="nucleotide sequence ID" value="NZ_FZMP01000028.1"/>
</dbReference>
<feature type="transmembrane region" description="Helical" evidence="7">
    <location>
        <begin position="20"/>
        <end position="40"/>
    </location>
</feature>
<evidence type="ECO:0000256" key="6">
    <source>
        <dbReference type="ARBA" id="ARBA00038076"/>
    </source>
</evidence>
<keyword evidence="5 7" id="KW-0472">Membrane</keyword>
<dbReference type="InterPro" id="IPR050250">
    <property type="entry name" value="Macrolide_Exporter_MacB"/>
</dbReference>
<comment type="similarity">
    <text evidence="6">Belongs to the ABC-4 integral membrane protein family.</text>
</comment>
<gene>
    <name evidence="10" type="ORF">MNV_1230015</name>
</gene>
<evidence type="ECO:0000256" key="7">
    <source>
        <dbReference type="SAM" id="Phobius"/>
    </source>
</evidence>
<evidence type="ECO:0000256" key="2">
    <source>
        <dbReference type="ARBA" id="ARBA00022475"/>
    </source>
</evidence>
<feature type="transmembrane region" description="Helical" evidence="7">
    <location>
        <begin position="249"/>
        <end position="279"/>
    </location>
</feature>
<evidence type="ECO:0000313" key="10">
    <source>
        <dbReference type="EMBL" id="SNQ59574.1"/>
    </source>
</evidence>
<feature type="domain" description="ABC3 transporter permease C-terminal" evidence="8">
    <location>
        <begin position="260"/>
        <end position="376"/>
    </location>
</feature>
<feature type="transmembrane region" description="Helical" evidence="7">
    <location>
        <begin position="348"/>
        <end position="369"/>
    </location>
</feature>
<keyword evidence="4 7" id="KW-1133">Transmembrane helix</keyword>
<reference evidence="11" key="1">
    <citation type="submission" date="2017-06" db="EMBL/GenBank/DDBJ databases">
        <authorList>
            <person name="Cremers G."/>
        </authorList>
    </citation>
    <scope>NUCLEOTIDE SEQUENCE [LARGE SCALE GENOMIC DNA]</scope>
</reference>
<evidence type="ECO:0000256" key="4">
    <source>
        <dbReference type="ARBA" id="ARBA00022989"/>
    </source>
</evidence>
<evidence type="ECO:0000259" key="9">
    <source>
        <dbReference type="Pfam" id="PF12704"/>
    </source>
</evidence>
<keyword evidence="11" id="KW-1185">Reference proteome</keyword>
<evidence type="ECO:0000256" key="5">
    <source>
        <dbReference type="ARBA" id="ARBA00023136"/>
    </source>
</evidence>
<name>A0A284VJX2_9EURY</name>
<keyword evidence="10" id="KW-0449">Lipoprotein</keyword>
<protein>
    <submittedName>
        <fullName evidence="10">ABC-type transport system, involved in lipoprotein release, permease component</fullName>
    </submittedName>
</protein>
<dbReference type="Proteomes" id="UP000218615">
    <property type="component" value="Unassembled WGS sequence"/>
</dbReference>
<comment type="subcellular location">
    <subcellularLocation>
        <location evidence="1">Cell membrane</location>
        <topology evidence="1">Multi-pass membrane protein</topology>
    </subcellularLocation>
</comment>
<feature type="transmembrane region" description="Helical" evidence="7">
    <location>
        <begin position="300"/>
        <end position="328"/>
    </location>
</feature>
<keyword evidence="2" id="KW-1003">Cell membrane</keyword>
<dbReference type="Pfam" id="PF12704">
    <property type="entry name" value="MacB_PCD"/>
    <property type="match status" value="1"/>
</dbReference>